<organism evidence="2 3">
    <name type="scientific">Stylosanthes scabra</name>
    <dbReference type="NCBI Taxonomy" id="79078"/>
    <lineage>
        <taxon>Eukaryota</taxon>
        <taxon>Viridiplantae</taxon>
        <taxon>Streptophyta</taxon>
        <taxon>Embryophyta</taxon>
        <taxon>Tracheophyta</taxon>
        <taxon>Spermatophyta</taxon>
        <taxon>Magnoliopsida</taxon>
        <taxon>eudicotyledons</taxon>
        <taxon>Gunneridae</taxon>
        <taxon>Pentapetalae</taxon>
        <taxon>rosids</taxon>
        <taxon>fabids</taxon>
        <taxon>Fabales</taxon>
        <taxon>Fabaceae</taxon>
        <taxon>Papilionoideae</taxon>
        <taxon>50 kb inversion clade</taxon>
        <taxon>dalbergioids sensu lato</taxon>
        <taxon>Dalbergieae</taxon>
        <taxon>Pterocarpus clade</taxon>
        <taxon>Stylosanthes</taxon>
    </lineage>
</organism>
<feature type="compositionally biased region" description="Basic and acidic residues" evidence="1">
    <location>
        <begin position="49"/>
        <end position="63"/>
    </location>
</feature>
<proteinExistence type="predicted"/>
<reference evidence="2 3" key="1">
    <citation type="journal article" date="2023" name="Plants (Basel)">
        <title>Bridging the Gap: Combining Genomics and Transcriptomics Approaches to Understand Stylosanthes scabra, an Orphan Legume from the Brazilian Caatinga.</title>
        <authorList>
            <person name="Ferreira-Neto J.R.C."/>
            <person name="da Silva M.D."/>
            <person name="Binneck E."/>
            <person name="de Melo N.F."/>
            <person name="da Silva R.H."/>
            <person name="de Melo A.L.T.M."/>
            <person name="Pandolfi V."/>
            <person name="Bustamante F.O."/>
            <person name="Brasileiro-Vidal A.C."/>
            <person name="Benko-Iseppon A.M."/>
        </authorList>
    </citation>
    <scope>NUCLEOTIDE SEQUENCE [LARGE SCALE GENOMIC DNA]</scope>
    <source>
        <tissue evidence="2">Leaves</tissue>
    </source>
</reference>
<gene>
    <name evidence="2" type="ORF">PIB30_024904</name>
</gene>
<sequence>MPLLCSFVLHLFQQLPYLKKNKLALFVIRSCSLTRFQIFEVEDFEDFDGERGIRRDGDGEKIPPRQGSGPGTGRILGFGDGEQGGVPRPRPAPLTPLVEAAGEADLKEPDHSAKSVANWVTRCTPATTVKIPISKANNHKPLPLFPIRIHYHHHLPPPSTSQRAT</sequence>
<evidence type="ECO:0000256" key="1">
    <source>
        <dbReference type="SAM" id="MobiDB-lite"/>
    </source>
</evidence>
<keyword evidence="3" id="KW-1185">Reference proteome</keyword>
<protein>
    <submittedName>
        <fullName evidence="2">Uncharacterized protein</fullName>
    </submittedName>
</protein>
<dbReference type="EMBL" id="JASCZI010060505">
    <property type="protein sequence ID" value="MED6133071.1"/>
    <property type="molecule type" value="Genomic_DNA"/>
</dbReference>
<feature type="compositionally biased region" description="Gly residues" evidence="1">
    <location>
        <begin position="68"/>
        <end position="84"/>
    </location>
</feature>
<evidence type="ECO:0000313" key="3">
    <source>
        <dbReference type="Proteomes" id="UP001341840"/>
    </source>
</evidence>
<feature type="region of interest" description="Disordered" evidence="1">
    <location>
        <begin position="49"/>
        <end position="100"/>
    </location>
</feature>
<comment type="caution">
    <text evidence="2">The sequence shown here is derived from an EMBL/GenBank/DDBJ whole genome shotgun (WGS) entry which is preliminary data.</text>
</comment>
<name>A0ABU6S9E1_9FABA</name>
<accession>A0ABU6S9E1</accession>
<dbReference type="Proteomes" id="UP001341840">
    <property type="component" value="Unassembled WGS sequence"/>
</dbReference>
<evidence type="ECO:0000313" key="2">
    <source>
        <dbReference type="EMBL" id="MED6133071.1"/>
    </source>
</evidence>